<dbReference type="Pfam" id="PF00196">
    <property type="entry name" value="GerE"/>
    <property type="match status" value="2"/>
</dbReference>
<evidence type="ECO:0000256" key="3">
    <source>
        <dbReference type="ARBA" id="ARBA00023163"/>
    </source>
</evidence>
<accession>A0ABP8PN62</accession>
<evidence type="ECO:0000256" key="2">
    <source>
        <dbReference type="ARBA" id="ARBA00023125"/>
    </source>
</evidence>
<keyword evidence="1" id="KW-0805">Transcription regulation</keyword>
<gene>
    <name evidence="6" type="ORF">GCM10023171_31670</name>
</gene>
<evidence type="ECO:0000259" key="5">
    <source>
        <dbReference type="PROSITE" id="PS50043"/>
    </source>
</evidence>
<feature type="domain" description="HTH luxR-type" evidence="5">
    <location>
        <begin position="1046"/>
        <end position="1113"/>
    </location>
</feature>
<keyword evidence="7" id="KW-1185">Reference proteome</keyword>
<protein>
    <recommendedName>
        <fullName evidence="5">HTH luxR-type domain-containing protein</fullName>
    </recommendedName>
</protein>
<feature type="region of interest" description="Disordered" evidence="4">
    <location>
        <begin position="1032"/>
        <end position="1054"/>
    </location>
</feature>
<dbReference type="PROSITE" id="PS50043">
    <property type="entry name" value="HTH_LUXR_2"/>
    <property type="match status" value="2"/>
</dbReference>
<evidence type="ECO:0000256" key="4">
    <source>
        <dbReference type="SAM" id="MobiDB-lite"/>
    </source>
</evidence>
<evidence type="ECO:0000313" key="7">
    <source>
        <dbReference type="Proteomes" id="UP001500731"/>
    </source>
</evidence>
<dbReference type="RefSeq" id="WP_345188365.1">
    <property type="nucleotide sequence ID" value="NZ_BAABGP010000022.1"/>
</dbReference>
<evidence type="ECO:0000313" key="6">
    <source>
        <dbReference type="EMBL" id="GAA4489930.1"/>
    </source>
</evidence>
<comment type="caution">
    <text evidence="6">The sequence shown here is derived from an EMBL/GenBank/DDBJ whole genome shotgun (WGS) entry which is preliminary data.</text>
</comment>
<dbReference type="Gene3D" id="3.40.50.300">
    <property type="entry name" value="P-loop containing nucleotide triphosphate hydrolases"/>
    <property type="match status" value="1"/>
</dbReference>
<dbReference type="Proteomes" id="UP001500731">
    <property type="component" value="Unassembled WGS sequence"/>
</dbReference>
<evidence type="ECO:0000256" key="1">
    <source>
        <dbReference type="ARBA" id="ARBA00023015"/>
    </source>
</evidence>
<organism evidence="6 7">
    <name type="scientific">Microbacterium panaciterrae</name>
    <dbReference type="NCBI Taxonomy" id="985759"/>
    <lineage>
        <taxon>Bacteria</taxon>
        <taxon>Bacillati</taxon>
        <taxon>Actinomycetota</taxon>
        <taxon>Actinomycetes</taxon>
        <taxon>Micrococcales</taxon>
        <taxon>Microbacteriaceae</taxon>
        <taxon>Microbacterium</taxon>
    </lineage>
</organism>
<dbReference type="SUPFAM" id="SSF52540">
    <property type="entry name" value="P-loop containing nucleoside triphosphate hydrolases"/>
    <property type="match status" value="1"/>
</dbReference>
<dbReference type="Gene3D" id="1.10.10.10">
    <property type="entry name" value="Winged helix-like DNA-binding domain superfamily/Winged helix DNA-binding domain"/>
    <property type="match status" value="2"/>
</dbReference>
<sequence>MTGHSAGAGFAARGSTALARPALEAMTTPLPSLPAADRPSAVLAEAFAAGNGLFAVTGPSGAGKSTWVRQLVDEALRPGAVRWRTVAVVADRERITTPYYVAGQLLRAAGIRTGVDQDTAALFAESGSATLLGVGGRLHTALSRGLSSRRRLLLVIDDAQWIDDDSVRVLRLVLGSLARTGAVALLVGRDPATTGLVDTVVAVEPRVWHVHRRLRVEALDAAGVRRYISIVHGLEVSLDLAERIRRVSGGIPLLTDQVVAGIAPILAARDGGGSERPARFDEDVTDADIARGFTQINPFGELGVDQPAPVRALVEIAAVLGSPLREAELERCAAILGDALDLAGAVADGLLSTRDPAPLADAAEREWMVFHDLYAADVVAHLDDERRARILAAGASAVPGTDESGRHRALMWRMDAAILRAEPLQGELRSQFDAAVEESTRIRRVDHVFALARRGIELARPTDPDLVGELVVGLYCAALALSALPRMIEWLPDLEKARSGLLRDLALLHVREFRGDYAGARAGADDLLARVPRFPDGLPQTSDDVAEVAGMLEEEALGGLIIRLQVLLVLGIMAPQVQRGDFGMERFAEARAGAEWIIAVQHADPDAWREAWSRLDRRFEGLPSAHDVLMRSIGMQVFGLSAIGPAERMPIEIAALSRAIAIAPRRSATLFDALVIRAGIFSAIGYIGMAADDLAVCMDMLRTGTAGWGTGTSRALHIYCRHLLGDIAEVTDALAEAAVTMLDDMDAVSRPVLCALRAIRSAELGDEAALDAVAQFGQRGYDPVGGEFELLAHIALARFHRDPQAQLAVFDPDGPLAGRLLRGQNLYAFKVDALAALGRAEEADRELARLKALPAPGFQPVYMSIDWLEGRVHEAFGLTGPALRAYRAAADPDGPGERLPGVLAQAELDAGRLTLATGGGRQRARRHLRAAQQAFLRMSRPVAAAEATALLDSARPPVSTGKATARAREQRAMTGLEPLTAREREVAALAARGHTNAEIAEVLSVGVKAVAFHMGNVLRKLGLTSRRQLRATLPPPERARRDGDGAQDPWTSLTRRERQIAELAARELTDAEIADELGLSPRTVGGHMGRILAKLGVRSRRELGDRDRPAAHGNE</sequence>
<dbReference type="InterPro" id="IPR041664">
    <property type="entry name" value="AAA_16"/>
</dbReference>
<dbReference type="EMBL" id="BAABGP010000022">
    <property type="protein sequence ID" value="GAA4489930.1"/>
    <property type="molecule type" value="Genomic_DNA"/>
</dbReference>
<dbReference type="InterPro" id="IPR027417">
    <property type="entry name" value="P-loop_NTPase"/>
</dbReference>
<dbReference type="InterPro" id="IPR000792">
    <property type="entry name" value="Tscrpt_reg_LuxR_C"/>
</dbReference>
<dbReference type="PRINTS" id="PR00038">
    <property type="entry name" value="HTHLUXR"/>
</dbReference>
<dbReference type="PANTHER" id="PTHR44688">
    <property type="entry name" value="DNA-BINDING TRANSCRIPTIONAL ACTIVATOR DEVR_DOSR"/>
    <property type="match status" value="1"/>
</dbReference>
<reference evidence="7" key="1">
    <citation type="journal article" date="2019" name="Int. J. Syst. Evol. Microbiol.">
        <title>The Global Catalogue of Microorganisms (GCM) 10K type strain sequencing project: providing services to taxonomists for standard genome sequencing and annotation.</title>
        <authorList>
            <consortium name="The Broad Institute Genomics Platform"/>
            <consortium name="The Broad Institute Genome Sequencing Center for Infectious Disease"/>
            <person name="Wu L."/>
            <person name="Ma J."/>
        </authorList>
    </citation>
    <scope>NUCLEOTIDE SEQUENCE [LARGE SCALE GENOMIC DNA]</scope>
    <source>
        <strain evidence="7">JCM 17839</strain>
    </source>
</reference>
<feature type="domain" description="HTH luxR-type" evidence="5">
    <location>
        <begin position="972"/>
        <end position="1043"/>
    </location>
</feature>
<proteinExistence type="predicted"/>
<name>A0ABP8PN62_9MICO</name>
<dbReference type="InterPro" id="IPR016032">
    <property type="entry name" value="Sig_transdc_resp-reg_C-effctor"/>
</dbReference>
<dbReference type="CDD" id="cd06170">
    <property type="entry name" value="LuxR_C_like"/>
    <property type="match status" value="2"/>
</dbReference>
<keyword evidence="2" id="KW-0238">DNA-binding</keyword>
<dbReference type="SMART" id="SM00421">
    <property type="entry name" value="HTH_LUXR"/>
    <property type="match status" value="2"/>
</dbReference>
<dbReference type="PANTHER" id="PTHR44688:SF16">
    <property type="entry name" value="DNA-BINDING TRANSCRIPTIONAL ACTIVATOR DEVR_DOSR"/>
    <property type="match status" value="1"/>
</dbReference>
<dbReference type="Pfam" id="PF13191">
    <property type="entry name" value="AAA_16"/>
    <property type="match status" value="1"/>
</dbReference>
<dbReference type="InterPro" id="IPR036388">
    <property type="entry name" value="WH-like_DNA-bd_sf"/>
</dbReference>
<dbReference type="SUPFAM" id="SSF46894">
    <property type="entry name" value="C-terminal effector domain of the bipartite response regulators"/>
    <property type="match status" value="2"/>
</dbReference>
<keyword evidence="3" id="KW-0804">Transcription</keyword>